<evidence type="ECO:0000313" key="2">
    <source>
        <dbReference type="EMBL" id="UTD14052.1"/>
    </source>
</evidence>
<dbReference type="RefSeq" id="WP_073183742.1">
    <property type="nucleotide sequence ID" value="NZ_CP032544.1"/>
</dbReference>
<dbReference type="AlphaFoldDB" id="A0AAE9SE73"/>
<gene>
    <name evidence="1" type="ORF">D6200_01860</name>
    <name evidence="2" type="ORF">HER15_00560</name>
</gene>
<reference evidence="2" key="2">
    <citation type="submission" date="2020-04" db="EMBL/GenBank/DDBJ databases">
        <title>Tenacibaculum mesophilum bac2.</title>
        <authorList>
            <person name="Li M."/>
        </authorList>
    </citation>
    <scope>NUCLEOTIDE SEQUENCE</scope>
    <source>
        <strain evidence="2">Bac2</strain>
    </source>
</reference>
<dbReference type="Proteomes" id="UP001056837">
    <property type="component" value="Chromosome"/>
</dbReference>
<sequence length="86" mass="9500">MKKSILKLNGVQKLNTVEQKELVGGHIVNIDKARSHITWKCFRNNSGSTFFLSPVDLSSPTTSCYAYDNTYKAPTNGTNYGMGTPI</sequence>
<protein>
    <submittedName>
        <fullName evidence="2">Uncharacterized protein</fullName>
    </submittedName>
</protein>
<evidence type="ECO:0000313" key="1">
    <source>
        <dbReference type="EMBL" id="AZJ31380.1"/>
    </source>
</evidence>
<reference evidence="1 3" key="1">
    <citation type="submission" date="2018-09" db="EMBL/GenBank/DDBJ databases">
        <title>Insights into the microbiota of Asian seabass (Lates calcarifer) with tenacibaculosis symptoms and description of sp. nov. Tenacibaculum singaporense.</title>
        <authorList>
            <person name="Miyake S."/>
            <person name="Soh M."/>
            <person name="Azman M.N."/>
            <person name="Ngoh S.Y."/>
            <person name="Orban L."/>
            <person name="Seedorf H."/>
        </authorList>
    </citation>
    <scope>NUCLEOTIDE SEQUENCE [LARGE SCALE GENOMIC DNA]</scope>
    <source>
        <strain evidence="1 3">DSM 13764</strain>
    </source>
</reference>
<dbReference type="EMBL" id="CP050861">
    <property type="protein sequence ID" value="UTD14052.1"/>
    <property type="molecule type" value="Genomic_DNA"/>
</dbReference>
<keyword evidence="3" id="KW-1185">Reference proteome</keyword>
<accession>A0AAE9SE73</accession>
<dbReference type="EMBL" id="CP032544">
    <property type="protein sequence ID" value="AZJ31380.1"/>
    <property type="molecule type" value="Genomic_DNA"/>
</dbReference>
<evidence type="ECO:0000313" key="3">
    <source>
        <dbReference type="Proteomes" id="UP000269693"/>
    </source>
</evidence>
<proteinExistence type="predicted"/>
<evidence type="ECO:0000313" key="4">
    <source>
        <dbReference type="Proteomes" id="UP001056837"/>
    </source>
</evidence>
<dbReference type="Proteomes" id="UP000269693">
    <property type="component" value="Chromosome"/>
</dbReference>
<organism evidence="2 4">
    <name type="scientific">Tenacibaculum mesophilum</name>
    <dbReference type="NCBI Taxonomy" id="104268"/>
    <lineage>
        <taxon>Bacteria</taxon>
        <taxon>Pseudomonadati</taxon>
        <taxon>Bacteroidota</taxon>
        <taxon>Flavobacteriia</taxon>
        <taxon>Flavobacteriales</taxon>
        <taxon>Flavobacteriaceae</taxon>
        <taxon>Tenacibaculum</taxon>
    </lineage>
</organism>
<name>A0AAE9SE73_9FLAO</name>